<protein>
    <submittedName>
        <fullName evidence="1">Uncharacterized protein</fullName>
    </submittedName>
</protein>
<dbReference type="EMBL" id="CP020771">
    <property type="protein sequence ID" value="ARI83087.1"/>
    <property type="molecule type" value="Genomic_DNA"/>
</dbReference>
<accession>A0AB33C3Z5</accession>
<name>A0AB33C3Z5_MICA7</name>
<reference evidence="1 2" key="1">
    <citation type="journal article" date="2018" name="Harmful Algae">
        <title>The highly heterogeneous methylated genomes and diverse restriction-modification systems of bloom-forming Microcystis.</title>
        <authorList>
            <person name="Zhao L."/>
            <person name="Song Y."/>
            <person name="Li L."/>
            <person name="Gan N."/>
            <person name="Brand J.J."/>
            <person name="Song L."/>
        </authorList>
    </citation>
    <scope>NUCLEOTIDE SEQUENCE [LARGE SCALE GENOMIC DNA]</scope>
    <source>
        <strain evidence="1 2">PCC 7806SL</strain>
    </source>
</reference>
<gene>
    <name evidence="1" type="ORF">BH695_3808</name>
</gene>
<evidence type="ECO:0000313" key="1">
    <source>
        <dbReference type="EMBL" id="ARI83087.1"/>
    </source>
</evidence>
<proteinExistence type="predicted"/>
<evidence type="ECO:0000313" key="2">
    <source>
        <dbReference type="Proteomes" id="UP000192439"/>
    </source>
</evidence>
<dbReference type="AlphaFoldDB" id="A0AB33C3Z5"/>
<organism evidence="1 2">
    <name type="scientific">Microcystis aeruginosa PCC 7806SL</name>
    <dbReference type="NCBI Taxonomy" id="1903187"/>
    <lineage>
        <taxon>Bacteria</taxon>
        <taxon>Bacillati</taxon>
        <taxon>Cyanobacteriota</taxon>
        <taxon>Cyanophyceae</taxon>
        <taxon>Oscillatoriophycideae</taxon>
        <taxon>Chroococcales</taxon>
        <taxon>Microcystaceae</taxon>
        <taxon>Microcystis</taxon>
    </lineage>
</organism>
<dbReference type="Proteomes" id="UP000192439">
    <property type="component" value="Chromosome"/>
</dbReference>
<sequence>MILLGVLGFGVLVKISLSPYPPISLSPNSYGSCLVFY</sequence>
<keyword evidence="2" id="KW-1185">Reference proteome</keyword>